<evidence type="ECO:0000256" key="1">
    <source>
        <dbReference type="SAM" id="SignalP"/>
    </source>
</evidence>
<sequence length="316" mass="36108">MFKRAAFVLVLFSAIVHAQHFNFEGSVRDAETKKGIPFATVLFQNIKKGTSADKKGVFKLAVDENLKKELVSISCVGYESKFIRFDELKDAIVFLNPKIDELDAVKLYEMRLEHKKRINPFRGRQVVGLGNFSGGAYPSALARYYERPDGFDKACFLSEIKIDFYKRLGIPDSDAKFRLRILDVAADKKPGKDLLSSDFILTKEERDRQISLDLKHYKLQVPADGFFIVVEHLFIESNRFTETISVKVNDSVGIKQYQVERYAPIFKGIEIRESEEKSRCYYSGISGWKPINLLDTKSSVLQGRFPAPAFKLLFTD</sequence>
<feature type="signal peptide" evidence="1">
    <location>
        <begin position="1"/>
        <end position="18"/>
    </location>
</feature>
<name>A0A4Q0PKR2_9FLAO</name>
<organism evidence="2 3">
    <name type="scientific">Leeuwenhoekiella marinoflava</name>
    <dbReference type="NCBI Taxonomy" id="988"/>
    <lineage>
        <taxon>Bacteria</taxon>
        <taxon>Pseudomonadati</taxon>
        <taxon>Bacteroidota</taxon>
        <taxon>Flavobacteriia</taxon>
        <taxon>Flavobacteriales</taxon>
        <taxon>Flavobacteriaceae</taxon>
        <taxon>Leeuwenhoekiella</taxon>
    </lineage>
</organism>
<dbReference type="EMBL" id="QOVL01000010">
    <property type="protein sequence ID" value="RXG29039.1"/>
    <property type="molecule type" value="Genomic_DNA"/>
</dbReference>
<dbReference type="RefSeq" id="WP_073099666.1">
    <property type="nucleotide sequence ID" value="NZ_QOVL01000010.1"/>
</dbReference>
<dbReference type="SUPFAM" id="SSF49464">
    <property type="entry name" value="Carboxypeptidase regulatory domain-like"/>
    <property type="match status" value="1"/>
</dbReference>
<reference evidence="2 3" key="1">
    <citation type="submission" date="2018-07" db="EMBL/GenBank/DDBJ databases">
        <title>Leeuwenhoekiella genomics.</title>
        <authorList>
            <person name="Tahon G."/>
            <person name="Willems A."/>
        </authorList>
    </citation>
    <scope>NUCLEOTIDE SEQUENCE [LARGE SCALE GENOMIC DNA]</scope>
    <source>
        <strain evidence="2 3">LMG 1345</strain>
    </source>
</reference>
<protein>
    <submittedName>
        <fullName evidence="2">Carboxypeptidase-like protein</fullName>
    </submittedName>
</protein>
<dbReference type="GO" id="GO:0004180">
    <property type="term" value="F:carboxypeptidase activity"/>
    <property type="evidence" value="ECO:0007669"/>
    <property type="project" value="UniProtKB-KW"/>
</dbReference>
<gene>
    <name evidence="2" type="ORF">DSL99_2274</name>
</gene>
<keyword evidence="2" id="KW-0378">Hydrolase</keyword>
<feature type="chain" id="PRO_5020206466" evidence="1">
    <location>
        <begin position="19"/>
        <end position="316"/>
    </location>
</feature>
<dbReference type="STRING" id="1122159.SAMN02745246_02564"/>
<keyword evidence="2" id="KW-0645">Protease</keyword>
<keyword evidence="2" id="KW-0121">Carboxypeptidase</keyword>
<dbReference type="Pfam" id="PF13715">
    <property type="entry name" value="CarbopepD_reg_2"/>
    <property type="match status" value="1"/>
</dbReference>
<evidence type="ECO:0000313" key="3">
    <source>
        <dbReference type="Proteomes" id="UP000290608"/>
    </source>
</evidence>
<keyword evidence="1" id="KW-0732">Signal</keyword>
<dbReference type="AlphaFoldDB" id="A0A4Q0PKR2"/>
<evidence type="ECO:0000313" key="2">
    <source>
        <dbReference type="EMBL" id="RXG29039.1"/>
    </source>
</evidence>
<comment type="caution">
    <text evidence="2">The sequence shown here is derived from an EMBL/GenBank/DDBJ whole genome shotgun (WGS) entry which is preliminary data.</text>
</comment>
<proteinExistence type="predicted"/>
<accession>A0A4Q0PKR2</accession>
<dbReference type="Proteomes" id="UP000290608">
    <property type="component" value="Unassembled WGS sequence"/>
</dbReference>
<dbReference type="InterPro" id="IPR008969">
    <property type="entry name" value="CarboxyPept-like_regulatory"/>
</dbReference>